<organism evidence="4 5">
    <name type="scientific">Bifiguratus adelaidae</name>
    <dbReference type="NCBI Taxonomy" id="1938954"/>
    <lineage>
        <taxon>Eukaryota</taxon>
        <taxon>Fungi</taxon>
        <taxon>Fungi incertae sedis</taxon>
        <taxon>Mucoromycota</taxon>
        <taxon>Mucoromycotina</taxon>
        <taxon>Endogonomycetes</taxon>
        <taxon>Endogonales</taxon>
        <taxon>Endogonales incertae sedis</taxon>
        <taxon>Bifiguratus</taxon>
    </lineage>
</organism>
<keyword evidence="1" id="KW-0378">Hydrolase</keyword>
<dbReference type="Gene3D" id="3.40.50.1110">
    <property type="entry name" value="SGNH hydrolase"/>
    <property type="match status" value="1"/>
</dbReference>
<keyword evidence="3" id="KW-0812">Transmembrane</keyword>
<dbReference type="EMBL" id="MVBO01000198">
    <property type="protein sequence ID" value="OZJ02042.1"/>
    <property type="molecule type" value="Genomic_DNA"/>
</dbReference>
<dbReference type="OrthoDB" id="1600564at2759"/>
<accession>A0A261XUM0</accession>
<reference evidence="4 5" key="1">
    <citation type="journal article" date="2017" name="Mycologia">
        <title>Bifiguratus adelaidae, gen. et sp. nov., a new member of Mucoromycotina in endophytic and soil-dwelling habitats.</title>
        <authorList>
            <person name="Torres-Cruz T.J."/>
            <person name="Billingsley Tobias T.L."/>
            <person name="Almatruk M."/>
            <person name="Hesse C."/>
            <person name="Kuske C.R."/>
            <person name="Desiro A."/>
            <person name="Benucci G.M."/>
            <person name="Bonito G."/>
            <person name="Stajich J.E."/>
            <person name="Dunlap C."/>
            <person name="Arnold A.E."/>
            <person name="Porras-Alfaro A."/>
        </authorList>
    </citation>
    <scope>NUCLEOTIDE SEQUENCE [LARGE SCALE GENOMIC DNA]</scope>
    <source>
        <strain evidence="4 5">AZ0501</strain>
    </source>
</reference>
<keyword evidence="3" id="KW-1133">Transmembrane helix</keyword>
<gene>
    <name evidence="4" type="ORF">BZG36_05080</name>
</gene>
<proteinExistence type="predicted"/>
<feature type="region of interest" description="Disordered" evidence="2">
    <location>
        <begin position="307"/>
        <end position="365"/>
    </location>
</feature>
<feature type="transmembrane region" description="Helical" evidence="3">
    <location>
        <begin position="373"/>
        <end position="391"/>
    </location>
</feature>
<name>A0A261XUM0_9FUNG</name>
<evidence type="ECO:0000313" key="5">
    <source>
        <dbReference type="Proteomes" id="UP000242875"/>
    </source>
</evidence>
<dbReference type="AlphaFoldDB" id="A0A261XUM0"/>
<keyword evidence="5" id="KW-1185">Reference proteome</keyword>
<evidence type="ECO:0000256" key="1">
    <source>
        <dbReference type="ARBA" id="ARBA00022801"/>
    </source>
</evidence>
<dbReference type="PANTHER" id="PTHR45648">
    <property type="entry name" value="GDSL LIPASE/ACYLHYDROLASE FAMILY PROTEIN (AFU_ORTHOLOGUE AFUA_4G14700)"/>
    <property type="match status" value="1"/>
</dbReference>
<dbReference type="InterPro" id="IPR036514">
    <property type="entry name" value="SGNH_hydro_sf"/>
</dbReference>
<dbReference type="CDD" id="cd01846">
    <property type="entry name" value="fatty_acyltransferase_like"/>
    <property type="match status" value="1"/>
</dbReference>
<sequence>MAMLVKNVVVFGDSYSDGGNVGRKTNGPMWYESLSTSWEAENLHSFAFVGATCEDAQNIGGTDIPSIKDQLELYYDQSLDLKPEETVYALWVGTNDVVLAQGANAGTMSKVERTLECIKNHVDTLYRVFNARHMLLIDLPPIDSSPYYRQSSAKTPSNIPLFNEKLISSVSEWNAEFGTRAVVVDANSIIADIAKNPSAYGIKDTEQAYWLSCQGSCTEDANDYLWWDQTHLTGAAHTALAKSIVAAKPFGVAGKKLTSEVTLQSPRYDPQLGDGKLDDIQKPIVEYNGPDTPQGPTLISTPAVVDEIPFTSDGNPKDPTPVQDDTPIKDDGGEVELPPASDPWRDDDGYPDTQPDTAAETVQIPLKPTSDDMVVPLLLSSIVCIGLFAYFKRGNWSRGKYRFTPLPLADLGDSRP</sequence>
<dbReference type="Proteomes" id="UP000242875">
    <property type="component" value="Unassembled WGS sequence"/>
</dbReference>
<dbReference type="GO" id="GO:0016788">
    <property type="term" value="F:hydrolase activity, acting on ester bonds"/>
    <property type="evidence" value="ECO:0007669"/>
    <property type="project" value="InterPro"/>
</dbReference>
<evidence type="ECO:0000313" key="4">
    <source>
        <dbReference type="EMBL" id="OZJ02042.1"/>
    </source>
</evidence>
<evidence type="ECO:0000256" key="2">
    <source>
        <dbReference type="SAM" id="MobiDB-lite"/>
    </source>
</evidence>
<dbReference type="SUPFAM" id="SSF52266">
    <property type="entry name" value="SGNH hydrolase"/>
    <property type="match status" value="1"/>
</dbReference>
<dbReference type="InterPro" id="IPR001087">
    <property type="entry name" value="GDSL"/>
</dbReference>
<dbReference type="InterPro" id="IPR051058">
    <property type="entry name" value="GDSL_Est/Lipase"/>
</dbReference>
<dbReference type="PANTHER" id="PTHR45648:SF22">
    <property type="entry name" value="GDSL LIPASE_ACYLHYDROLASE FAMILY PROTEIN (AFU_ORTHOLOGUE AFUA_4G14700)"/>
    <property type="match status" value="1"/>
</dbReference>
<evidence type="ECO:0000256" key="3">
    <source>
        <dbReference type="SAM" id="Phobius"/>
    </source>
</evidence>
<dbReference type="Pfam" id="PF00657">
    <property type="entry name" value="Lipase_GDSL"/>
    <property type="match status" value="1"/>
</dbReference>
<keyword evidence="3" id="KW-0472">Membrane</keyword>
<protein>
    <submittedName>
        <fullName evidence="4">Uncharacterized protein</fullName>
    </submittedName>
</protein>
<comment type="caution">
    <text evidence="4">The sequence shown here is derived from an EMBL/GenBank/DDBJ whole genome shotgun (WGS) entry which is preliminary data.</text>
</comment>